<feature type="binding site" evidence="10">
    <location>
        <position position="145"/>
    </location>
    <ligand>
        <name>Zn(2+)</name>
        <dbReference type="ChEBI" id="CHEBI:29105"/>
        <label>2</label>
    </ligand>
</feature>
<dbReference type="PROSITE" id="PS00758">
    <property type="entry name" value="ARGE_DAPE_CPG2_1"/>
    <property type="match status" value="1"/>
</dbReference>
<comment type="subcellular location">
    <subcellularLocation>
        <location evidence="1">Cytoplasm</location>
    </subcellularLocation>
</comment>
<dbReference type="AlphaFoldDB" id="A0A1B6LLK0"/>
<keyword evidence="7 10" id="KW-0862">Zinc</keyword>
<dbReference type="SUPFAM" id="SSF53187">
    <property type="entry name" value="Zn-dependent exopeptidases"/>
    <property type="match status" value="1"/>
</dbReference>
<evidence type="ECO:0000259" key="11">
    <source>
        <dbReference type="Pfam" id="PF07687"/>
    </source>
</evidence>
<comment type="cofactor">
    <cofactor evidence="10">
        <name>Zn(2+)</name>
        <dbReference type="ChEBI" id="CHEBI:29105"/>
    </cofactor>
    <text evidence="10">Binds 2 Zn(2+) ions per subunit.</text>
</comment>
<dbReference type="EC" id="3.5.1.14" evidence="3"/>
<gene>
    <name evidence="12" type="ORF">g.6948</name>
</gene>
<keyword evidence="5 10" id="KW-0479">Metal-binding</keyword>
<evidence type="ECO:0000256" key="2">
    <source>
        <dbReference type="ARBA" id="ARBA00006247"/>
    </source>
</evidence>
<feature type="binding site" evidence="10">
    <location>
        <position position="370"/>
    </location>
    <ligand>
        <name>Zn(2+)</name>
        <dbReference type="ChEBI" id="CHEBI:29105"/>
        <label>2</label>
    </ligand>
</feature>
<evidence type="ECO:0000256" key="5">
    <source>
        <dbReference type="ARBA" id="ARBA00022723"/>
    </source>
</evidence>
<dbReference type="NCBIfam" id="TIGR01880">
    <property type="entry name" value="Ac-peptdase-euk"/>
    <property type="match status" value="1"/>
</dbReference>
<dbReference type="PANTHER" id="PTHR45892:SF1">
    <property type="entry name" value="AMINOACYLASE-1"/>
    <property type="match status" value="1"/>
</dbReference>
<keyword evidence="4" id="KW-0963">Cytoplasm</keyword>
<keyword evidence="6" id="KW-0378">Hydrolase</keyword>
<feature type="domain" description="Peptidase M20 dimerisation" evidence="11">
    <location>
        <begin position="222"/>
        <end position="295"/>
    </location>
</feature>
<dbReference type="EMBL" id="GEBQ01015558">
    <property type="protein sequence ID" value="JAT24419.1"/>
    <property type="molecule type" value="Transcribed_RNA"/>
</dbReference>
<reference evidence="12" key="1">
    <citation type="submission" date="2015-11" db="EMBL/GenBank/DDBJ databases">
        <title>De novo transcriptome assembly of four potential Pierce s Disease insect vectors from Arizona vineyards.</title>
        <authorList>
            <person name="Tassone E.E."/>
        </authorList>
    </citation>
    <scope>NUCLEOTIDE SEQUENCE</scope>
</reference>
<dbReference type="PROSITE" id="PS00759">
    <property type="entry name" value="ARGE_DAPE_CPG2_2"/>
    <property type="match status" value="1"/>
</dbReference>
<dbReference type="FunFam" id="3.40.630.10:FF:000019">
    <property type="entry name" value="Aminoacylase 1"/>
    <property type="match status" value="1"/>
</dbReference>
<evidence type="ECO:0000256" key="3">
    <source>
        <dbReference type="ARBA" id="ARBA00011913"/>
    </source>
</evidence>
<evidence type="ECO:0000256" key="9">
    <source>
        <dbReference type="PIRSR" id="PIRSR036696-1"/>
    </source>
</evidence>
<feature type="active site" description="Proton acceptor" evidence="9">
    <location>
        <position position="144"/>
    </location>
</feature>
<sequence>MEPILDDKAVQSFKEYLRIKSVHPSCDYGGCIKFLKACANSLKLPVVVYEVAFKKPVVLISWRGSHPGLRSVLLSSHMDVVPVYPEHWSHDPFGAEEDDEGNIYARGAQDMKCVGIQYLEATRRLIMEGFKPKRSIHICFTPDEEIGSEEGMKAFVETEAFRKLNVGCAMDEGVTSDGERFHLFYGERTPFSLEITCTGNPGLTCDLDENTAAEKMSVVIANFMVKRSQEKWKLGSDPSLKMGDVTSINLTVVAGGADKNFIPQELKAVFDCRLSVNEDNEEFEQWIESVCRQAGEGVRVKYNYKNERIPPTTLDEVNPWWVALQTQFDAMDMKVCPTICPGATDSRYIRRTGIPAFGFSPINNTLVKIHDHDEFLNKKVFLKGIEIYFKLISALSNV</sequence>
<dbReference type="Gene3D" id="3.30.70.360">
    <property type="match status" value="1"/>
</dbReference>
<evidence type="ECO:0000256" key="8">
    <source>
        <dbReference type="ARBA" id="ARBA00029656"/>
    </source>
</evidence>
<dbReference type="GO" id="GO:0004046">
    <property type="term" value="F:aminoacylase activity"/>
    <property type="evidence" value="ECO:0007669"/>
    <property type="project" value="UniProtKB-EC"/>
</dbReference>
<dbReference type="InterPro" id="IPR036264">
    <property type="entry name" value="Bact_exopeptidase_dim_dom"/>
</dbReference>
<dbReference type="PIRSF" id="PIRSF036696">
    <property type="entry name" value="ACY-1"/>
    <property type="match status" value="1"/>
</dbReference>
<evidence type="ECO:0000256" key="7">
    <source>
        <dbReference type="ARBA" id="ARBA00022833"/>
    </source>
</evidence>
<feature type="binding site" evidence="10">
    <location>
        <position position="77"/>
    </location>
    <ligand>
        <name>Zn(2+)</name>
        <dbReference type="ChEBI" id="CHEBI:29105"/>
        <label>1</label>
    </ligand>
</feature>
<evidence type="ECO:0000256" key="1">
    <source>
        <dbReference type="ARBA" id="ARBA00004496"/>
    </source>
</evidence>
<dbReference type="Gene3D" id="1.10.150.900">
    <property type="match status" value="1"/>
</dbReference>
<dbReference type="InterPro" id="IPR011650">
    <property type="entry name" value="Peptidase_M20_dimer"/>
</dbReference>
<feature type="binding site" evidence="10">
    <location>
        <position position="110"/>
    </location>
    <ligand>
        <name>Zn(2+)</name>
        <dbReference type="ChEBI" id="CHEBI:29105"/>
        <label>2</label>
    </ligand>
</feature>
<evidence type="ECO:0000256" key="10">
    <source>
        <dbReference type="PIRSR" id="PIRSR036696-2"/>
    </source>
</evidence>
<dbReference type="SUPFAM" id="SSF55031">
    <property type="entry name" value="Bacterial exopeptidase dimerisation domain"/>
    <property type="match status" value="1"/>
</dbReference>
<protein>
    <recommendedName>
        <fullName evidence="3">N-acyl-aliphatic-L-amino acid amidohydrolase</fullName>
        <ecNumber evidence="3">3.5.1.14</ecNumber>
    </recommendedName>
    <alternativeName>
        <fullName evidence="8">N-acyl-L-amino-acid amidohydrolase</fullName>
    </alternativeName>
</protein>
<organism evidence="12">
    <name type="scientific">Graphocephala atropunctata</name>
    <dbReference type="NCBI Taxonomy" id="36148"/>
    <lineage>
        <taxon>Eukaryota</taxon>
        <taxon>Metazoa</taxon>
        <taxon>Ecdysozoa</taxon>
        <taxon>Arthropoda</taxon>
        <taxon>Hexapoda</taxon>
        <taxon>Insecta</taxon>
        <taxon>Pterygota</taxon>
        <taxon>Neoptera</taxon>
        <taxon>Paraneoptera</taxon>
        <taxon>Hemiptera</taxon>
        <taxon>Auchenorrhyncha</taxon>
        <taxon>Membracoidea</taxon>
        <taxon>Cicadellidae</taxon>
        <taxon>Cicadellinae</taxon>
        <taxon>Cicadellini</taxon>
        <taxon>Graphocephala</taxon>
    </lineage>
</organism>
<comment type="similarity">
    <text evidence="2">Belongs to the peptidase M20A family.</text>
</comment>
<dbReference type="InterPro" id="IPR010159">
    <property type="entry name" value="N-acyl_aa_amidohydrolase"/>
</dbReference>
<dbReference type="PANTHER" id="PTHR45892">
    <property type="entry name" value="AMINOACYLASE-1"/>
    <property type="match status" value="1"/>
</dbReference>
<evidence type="ECO:0000313" key="12">
    <source>
        <dbReference type="EMBL" id="JAT24419.1"/>
    </source>
</evidence>
<accession>A0A1B6LLK0</accession>
<dbReference type="GO" id="GO:0005737">
    <property type="term" value="C:cytoplasm"/>
    <property type="evidence" value="ECO:0007669"/>
    <property type="project" value="UniProtKB-SubCell"/>
</dbReference>
<dbReference type="GO" id="GO:0006520">
    <property type="term" value="P:amino acid metabolic process"/>
    <property type="evidence" value="ECO:0007669"/>
    <property type="project" value="InterPro"/>
</dbReference>
<feature type="binding site" evidence="10">
    <location>
        <position position="110"/>
    </location>
    <ligand>
        <name>Zn(2+)</name>
        <dbReference type="ChEBI" id="CHEBI:29105"/>
        <label>1</label>
    </ligand>
</feature>
<dbReference type="FunFam" id="1.10.150.900:FF:000001">
    <property type="entry name" value="Aminoacylase-1, putative"/>
    <property type="match status" value="1"/>
</dbReference>
<dbReference type="Pfam" id="PF07687">
    <property type="entry name" value="M20_dimer"/>
    <property type="match status" value="1"/>
</dbReference>
<dbReference type="InterPro" id="IPR002933">
    <property type="entry name" value="Peptidase_M20"/>
</dbReference>
<dbReference type="Pfam" id="PF01546">
    <property type="entry name" value="Peptidase_M20"/>
    <property type="match status" value="1"/>
</dbReference>
<dbReference type="Gene3D" id="3.40.630.10">
    <property type="entry name" value="Zn peptidases"/>
    <property type="match status" value="1"/>
</dbReference>
<name>A0A1B6LLK0_9HEMI</name>
<dbReference type="GO" id="GO:0046872">
    <property type="term" value="F:metal ion binding"/>
    <property type="evidence" value="ECO:0007669"/>
    <property type="project" value="UniProtKB-KW"/>
</dbReference>
<evidence type="ECO:0000256" key="6">
    <source>
        <dbReference type="ARBA" id="ARBA00022801"/>
    </source>
</evidence>
<dbReference type="InterPro" id="IPR052083">
    <property type="entry name" value="Aminoacylase-1_M20A"/>
</dbReference>
<feature type="binding site" evidence="10">
    <location>
        <position position="172"/>
    </location>
    <ligand>
        <name>Zn(2+)</name>
        <dbReference type="ChEBI" id="CHEBI:29105"/>
        <label>1</label>
    </ligand>
</feature>
<feature type="active site" evidence="9">
    <location>
        <position position="79"/>
    </location>
</feature>
<evidence type="ECO:0000256" key="4">
    <source>
        <dbReference type="ARBA" id="ARBA00022490"/>
    </source>
</evidence>
<dbReference type="InterPro" id="IPR001261">
    <property type="entry name" value="ArgE/DapE_CS"/>
</dbReference>
<proteinExistence type="inferred from homology"/>